<name>D2Q3C7_KRIFD</name>
<dbReference type="KEGG" id="kfl:Kfla_5034"/>
<dbReference type="Proteomes" id="UP000007967">
    <property type="component" value="Chromosome"/>
</dbReference>
<reference evidence="2" key="1">
    <citation type="submission" date="2009-09" db="EMBL/GenBank/DDBJ databases">
        <title>The complete genome of Kribbella flavida DSM 17836.</title>
        <authorList>
            <consortium name="US DOE Joint Genome Institute (JGI-PGF)"/>
            <person name="Lucas S."/>
            <person name="Copeland A."/>
            <person name="Lapidus A."/>
            <person name="Glavina del Rio T."/>
            <person name="Dalin E."/>
            <person name="Tice H."/>
            <person name="Bruce D."/>
            <person name="Goodwin L."/>
            <person name="Pitluck S."/>
            <person name="Kyrpides N."/>
            <person name="Mavromatis K."/>
            <person name="Ivanova N."/>
            <person name="Saunders E."/>
            <person name="Brettin T."/>
            <person name="Detter J.C."/>
            <person name="Han C."/>
            <person name="Larimer F."/>
            <person name="Land M."/>
            <person name="Hauser L."/>
            <person name="Markowitz V."/>
            <person name="Cheng J.-F."/>
            <person name="Hugenholtz P."/>
            <person name="Woyke T."/>
            <person name="Wu D."/>
            <person name="Pukall R."/>
            <person name="Klenk H.-P."/>
            <person name="Eisen J.A."/>
        </authorList>
    </citation>
    <scope>NUCLEOTIDE SEQUENCE [LARGE SCALE GENOMIC DNA]</scope>
    <source>
        <strain evidence="2">DSM 17836 / JCM 10339 / NBRC 14399</strain>
    </source>
</reference>
<dbReference type="STRING" id="479435.Kfla_5034"/>
<dbReference type="HOGENOM" id="CLU_108535_0_0_11"/>
<dbReference type="RefSeq" id="WP_012922604.1">
    <property type="nucleotide sequence ID" value="NC_013729.1"/>
</dbReference>
<evidence type="ECO:0000313" key="1">
    <source>
        <dbReference type="EMBL" id="ADB34050.1"/>
    </source>
</evidence>
<sequence length="198" mass="22075">MNAPDVSCDGWLPTCQWRTAHSRLVRADKATVAEAVRAVTPADMLVLRPLMFVRSIPARLSRTEEAHLGHHQPVLTGLQEGGEAFVLADEPGGDVVVGFAGQPWGLRQHWVTLTPEQYRDFDEPLSIKGLMAFTVVEEAGGTRLHTETRVHATDAASERKFRRYWLLIGPFSGLIRHDWLAAAARRAEKPPRPDRGDR</sequence>
<dbReference type="EMBL" id="CP001736">
    <property type="protein sequence ID" value="ADB34050.1"/>
    <property type="molecule type" value="Genomic_DNA"/>
</dbReference>
<dbReference type="OrthoDB" id="5464833at2"/>
<organism evidence="1 2">
    <name type="scientific">Kribbella flavida (strain DSM 17836 / JCM 10339 / NBRC 14399)</name>
    <dbReference type="NCBI Taxonomy" id="479435"/>
    <lineage>
        <taxon>Bacteria</taxon>
        <taxon>Bacillati</taxon>
        <taxon>Actinomycetota</taxon>
        <taxon>Actinomycetes</taxon>
        <taxon>Propionibacteriales</taxon>
        <taxon>Kribbellaceae</taxon>
        <taxon>Kribbella</taxon>
    </lineage>
</organism>
<evidence type="ECO:0000313" key="2">
    <source>
        <dbReference type="Proteomes" id="UP000007967"/>
    </source>
</evidence>
<dbReference type="eggNOG" id="ENOG5033F3Y">
    <property type="taxonomic scope" value="Bacteria"/>
</dbReference>
<reference evidence="1 2" key="2">
    <citation type="journal article" date="2010" name="Stand. Genomic Sci.">
        <title>Complete genome sequence of Kribbella flavida type strain (IFO 14399).</title>
        <authorList>
            <person name="Pukall R."/>
            <person name="Lapidus A."/>
            <person name="Glavina Del Rio T."/>
            <person name="Copeland A."/>
            <person name="Tice H."/>
            <person name="Cheng J.-F."/>
            <person name="Lucas S."/>
            <person name="Chen F."/>
            <person name="Nolan M."/>
            <person name="LaButti K."/>
            <person name="Pati A."/>
            <person name="Ivanova N."/>
            <person name="Mavrommatis K."/>
            <person name="Mikhailova N."/>
            <person name="Pitluck S."/>
            <person name="Bruce D."/>
            <person name="Goodwin L."/>
            <person name="Land M."/>
            <person name="Hauser L."/>
            <person name="Chang Y.-J."/>
            <person name="Jeffries C.D."/>
            <person name="Chen A."/>
            <person name="Palaniappan K."/>
            <person name="Chain P."/>
            <person name="Rohde M."/>
            <person name="Goeker M."/>
            <person name="Bristow J."/>
            <person name="Eisen J.A."/>
            <person name="Markowitz V."/>
            <person name="Hugenholtz P."/>
            <person name="Kyrpides N.C."/>
            <person name="Klenk H.-P."/>
            <person name="Brettin T."/>
        </authorList>
    </citation>
    <scope>NUCLEOTIDE SEQUENCE [LARGE SCALE GENOMIC DNA]</scope>
    <source>
        <strain evidence="2">DSM 17836 / JCM 10339 / NBRC 14399</strain>
    </source>
</reference>
<gene>
    <name evidence="1" type="ordered locus">Kfla_5034</name>
</gene>
<protein>
    <recommendedName>
        <fullName evidence="3">DUF1990 domain-containing protein</fullName>
    </recommendedName>
</protein>
<keyword evidence="2" id="KW-1185">Reference proteome</keyword>
<dbReference type="AlphaFoldDB" id="D2Q3C7"/>
<evidence type="ECO:0008006" key="3">
    <source>
        <dbReference type="Google" id="ProtNLM"/>
    </source>
</evidence>
<proteinExistence type="predicted"/>
<accession>D2Q3C7</accession>